<evidence type="ECO:0000313" key="2">
    <source>
        <dbReference type="Proteomes" id="UP001318860"/>
    </source>
</evidence>
<dbReference type="EMBL" id="JABTTQ020001848">
    <property type="protein sequence ID" value="KAK6127913.1"/>
    <property type="molecule type" value="Genomic_DNA"/>
</dbReference>
<comment type="caution">
    <text evidence="1">The sequence shown here is derived from an EMBL/GenBank/DDBJ whole genome shotgun (WGS) entry which is preliminary data.</text>
</comment>
<dbReference type="Proteomes" id="UP001318860">
    <property type="component" value="Unassembled WGS sequence"/>
</dbReference>
<accession>A0ABR0UYT7</accession>
<reference evidence="1 2" key="1">
    <citation type="journal article" date="2021" name="Comput. Struct. Biotechnol. J.">
        <title>De novo genome assembly of the potent medicinal plant Rehmannia glutinosa using nanopore technology.</title>
        <authorList>
            <person name="Ma L."/>
            <person name="Dong C."/>
            <person name="Song C."/>
            <person name="Wang X."/>
            <person name="Zheng X."/>
            <person name="Niu Y."/>
            <person name="Chen S."/>
            <person name="Feng W."/>
        </authorList>
    </citation>
    <scope>NUCLEOTIDE SEQUENCE [LARGE SCALE GENOMIC DNA]</scope>
    <source>
        <strain evidence="1">DH-2019</strain>
    </source>
</reference>
<protein>
    <submittedName>
        <fullName evidence="1">Uncharacterized protein</fullName>
    </submittedName>
</protein>
<name>A0ABR0UYT7_REHGL</name>
<dbReference type="PANTHER" id="PTHR37196:SF2">
    <property type="entry name" value="TRANSMEMBRANE PROTEIN"/>
    <property type="match status" value="1"/>
</dbReference>
<keyword evidence="2" id="KW-1185">Reference proteome</keyword>
<dbReference type="PANTHER" id="PTHR37196">
    <property type="entry name" value="TRANSMEMBRANE PROTEIN"/>
    <property type="match status" value="1"/>
</dbReference>
<proteinExistence type="predicted"/>
<evidence type="ECO:0000313" key="1">
    <source>
        <dbReference type="EMBL" id="KAK6127913.1"/>
    </source>
</evidence>
<organism evidence="1 2">
    <name type="scientific">Rehmannia glutinosa</name>
    <name type="common">Chinese foxglove</name>
    <dbReference type="NCBI Taxonomy" id="99300"/>
    <lineage>
        <taxon>Eukaryota</taxon>
        <taxon>Viridiplantae</taxon>
        <taxon>Streptophyta</taxon>
        <taxon>Embryophyta</taxon>
        <taxon>Tracheophyta</taxon>
        <taxon>Spermatophyta</taxon>
        <taxon>Magnoliopsida</taxon>
        <taxon>eudicotyledons</taxon>
        <taxon>Gunneridae</taxon>
        <taxon>Pentapetalae</taxon>
        <taxon>asterids</taxon>
        <taxon>lamiids</taxon>
        <taxon>Lamiales</taxon>
        <taxon>Orobanchaceae</taxon>
        <taxon>Rehmannieae</taxon>
        <taxon>Rehmannia</taxon>
    </lineage>
</organism>
<gene>
    <name evidence="1" type="ORF">DH2020_038342</name>
</gene>
<sequence length="114" mass="12847">MRCINCESLHYPLFSEQHNDKHQNWPANKLPCMVKANRNSYRSLGSLRTRAVPAPIFLTAALQPAGKLSVLLQTSAVCLFAYWVANFVMPEIILKDLRSKNSTNEDAENPEEGD</sequence>